<accession>A0AAF0ERD4</accession>
<dbReference type="PANTHER" id="PTHR31126:SF18">
    <property type="entry name" value="PROTEIN-TYROSINE-PHOSPHATASE"/>
    <property type="match status" value="1"/>
</dbReference>
<dbReference type="InterPro" id="IPR029021">
    <property type="entry name" value="Prot-tyrosine_phosphatase-like"/>
</dbReference>
<evidence type="ECO:0000256" key="1">
    <source>
        <dbReference type="ARBA" id="ARBA00004496"/>
    </source>
</evidence>
<dbReference type="AlphaFoldDB" id="A0AAF0ERD4"/>
<dbReference type="InterPro" id="IPR020428">
    <property type="entry name" value="PFA-DSPs"/>
</dbReference>
<dbReference type="PRINTS" id="PR01911">
    <property type="entry name" value="PFDSPHPHTASE"/>
</dbReference>
<gene>
    <name evidence="4" type="ORF">MCUN1_000169</name>
</gene>
<sequence length="197" mass="21987">MTTSPSGERPVIQLPELNPPPAFAAVCPFIYRSGDPTSNPKSFAFLDMLHLKTMVLLSIEAPAGKRGTHTHTPFLSPHEVNSFSVLESIVKDSLEILLDARNYPALILDTAGIFETGTLVGCLRKMQGWNFASILVEYRSFAGSRARSANERFIEMFDTDLVTLPPEEYLPDWLLPTEKFYIDERELSESQSTTSSE</sequence>
<keyword evidence="3 4" id="KW-0378">Hydrolase</keyword>
<dbReference type="FunFam" id="3.90.190.10:FF:000035">
    <property type="entry name" value="Tyrosine phosphatase, putative"/>
    <property type="match status" value="1"/>
</dbReference>
<dbReference type="PANTHER" id="PTHR31126">
    <property type="entry name" value="TYROSINE-PROTEIN PHOSPHATASE"/>
    <property type="match status" value="1"/>
</dbReference>
<evidence type="ECO:0000313" key="4">
    <source>
        <dbReference type="EMBL" id="WFD33356.1"/>
    </source>
</evidence>
<organism evidence="4 5">
    <name type="scientific">Malassezia cuniculi</name>
    <dbReference type="NCBI Taxonomy" id="948313"/>
    <lineage>
        <taxon>Eukaryota</taxon>
        <taxon>Fungi</taxon>
        <taxon>Dikarya</taxon>
        <taxon>Basidiomycota</taxon>
        <taxon>Ustilaginomycotina</taxon>
        <taxon>Malasseziomycetes</taxon>
        <taxon>Malasseziales</taxon>
        <taxon>Malasseziaceae</taxon>
        <taxon>Malassezia</taxon>
    </lineage>
</organism>
<dbReference type="EC" id="3.1.3.48" evidence="4"/>
<dbReference type="GO" id="GO:0004725">
    <property type="term" value="F:protein tyrosine phosphatase activity"/>
    <property type="evidence" value="ECO:0007669"/>
    <property type="project" value="UniProtKB-EC"/>
</dbReference>
<evidence type="ECO:0000313" key="5">
    <source>
        <dbReference type="Proteomes" id="UP001219933"/>
    </source>
</evidence>
<evidence type="ECO:0000256" key="2">
    <source>
        <dbReference type="ARBA" id="ARBA00022490"/>
    </source>
</evidence>
<dbReference type="EMBL" id="CP119877">
    <property type="protein sequence ID" value="WFD33356.1"/>
    <property type="molecule type" value="Genomic_DNA"/>
</dbReference>
<name>A0AAF0ERD4_9BASI</name>
<protein>
    <submittedName>
        <fullName evidence="4">Protein-tyrosine-phosphatase</fullName>
        <ecNumber evidence="4">3.1.3.48</ecNumber>
    </submittedName>
</protein>
<dbReference type="Gene3D" id="3.90.190.10">
    <property type="entry name" value="Protein tyrosine phosphatase superfamily"/>
    <property type="match status" value="1"/>
</dbReference>
<dbReference type="SUPFAM" id="SSF52799">
    <property type="entry name" value="(Phosphotyrosine protein) phosphatases II"/>
    <property type="match status" value="1"/>
</dbReference>
<dbReference type="Pfam" id="PF03162">
    <property type="entry name" value="Y_phosphatase2"/>
    <property type="match status" value="1"/>
</dbReference>
<dbReference type="Proteomes" id="UP001219933">
    <property type="component" value="Chromosome 1"/>
</dbReference>
<dbReference type="InterPro" id="IPR004861">
    <property type="entry name" value="Siw14-like"/>
</dbReference>
<reference evidence="4" key="1">
    <citation type="submission" date="2023-03" db="EMBL/GenBank/DDBJ databases">
        <title>Mating type loci evolution in Malassezia.</title>
        <authorList>
            <person name="Coelho M.A."/>
        </authorList>
    </citation>
    <scope>NUCLEOTIDE SEQUENCE</scope>
    <source>
        <strain evidence="4">CBS 11721</strain>
    </source>
</reference>
<dbReference type="GO" id="GO:0005737">
    <property type="term" value="C:cytoplasm"/>
    <property type="evidence" value="ECO:0007669"/>
    <property type="project" value="UniProtKB-SubCell"/>
</dbReference>
<keyword evidence="5" id="KW-1185">Reference proteome</keyword>
<comment type="subcellular location">
    <subcellularLocation>
        <location evidence="1">Cytoplasm</location>
    </subcellularLocation>
</comment>
<proteinExistence type="predicted"/>
<dbReference type="CDD" id="cd14501">
    <property type="entry name" value="PFA-DSP"/>
    <property type="match status" value="1"/>
</dbReference>
<keyword evidence="2" id="KW-0963">Cytoplasm</keyword>
<evidence type="ECO:0000256" key="3">
    <source>
        <dbReference type="ARBA" id="ARBA00022801"/>
    </source>
</evidence>